<sequence length="443" mass="47291">MHHDPGVRDQVARWQVLRKAGAATWDHLRGGSGPPEYAPLVRTLVEAGHSPDVVDDPEHDVAQQSLRQHAGAWSDDEAAAAFVAGLWSAPAAWRSALPGLLVARAMPVHPLVPWNEDASLCEVCGFRAGPVQLVDEWASRLTEGTPLDGEPSAYGRTLAWLGRGRPGPTEHDRWALGAVLEVLATVPDGTRYAAAAKAIAAAGVLRSRRAAVAVLEDLALVGVLARPDRPGMVERFTTYRERDQRPTVRVEVQAPLAWWDTTVGDHGVRRDLFDGLFGGLDVPAVSLDGPRPTPSPAAKDTIDGGLAGRAQALAPRAPRISASVGAGPPAPGDVWAVRVLPGRWVTLYVHEVADRGGRPYARTEFLAGVHPALPELEDVSGTVQPRADGRAPTWAHSLGTTSWTRRIGQVVPVPAADRSLPDGGSWVAAKELRHLSGWHFPDA</sequence>
<evidence type="ECO:0000313" key="2">
    <source>
        <dbReference type="Proteomes" id="UP000602087"/>
    </source>
</evidence>
<name>A0A934MCZ0_9MICO</name>
<reference evidence="1" key="1">
    <citation type="submission" date="2020-12" db="EMBL/GenBank/DDBJ databases">
        <title>Sanguibacter suaedae sp. nov., isolated from Suaeda aralocaspica.</title>
        <authorList>
            <person name="Ma Q."/>
        </authorList>
    </citation>
    <scope>NUCLEOTIDE SEQUENCE</scope>
    <source>
        <strain evidence="1">YZGR15</strain>
    </source>
</reference>
<accession>A0A934MCZ0</accession>
<protein>
    <submittedName>
        <fullName evidence="1">Uncharacterized protein</fullName>
    </submittedName>
</protein>
<dbReference type="AlphaFoldDB" id="A0A934MCZ0"/>
<evidence type="ECO:0000313" key="1">
    <source>
        <dbReference type="EMBL" id="MBI9114314.1"/>
    </source>
</evidence>
<proteinExistence type="predicted"/>
<dbReference type="EMBL" id="JAEINH010000003">
    <property type="protein sequence ID" value="MBI9114314.1"/>
    <property type="molecule type" value="Genomic_DNA"/>
</dbReference>
<dbReference type="Proteomes" id="UP000602087">
    <property type="component" value="Unassembled WGS sequence"/>
</dbReference>
<comment type="caution">
    <text evidence="1">The sequence shown here is derived from an EMBL/GenBank/DDBJ whole genome shotgun (WGS) entry which is preliminary data.</text>
</comment>
<organism evidence="1 2">
    <name type="scientific">Sanguibacter suaedae</name>
    <dbReference type="NCBI Taxonomy" id="2795737"/>
    <lineage>
        <taxon>Bacteria</taxon>
        <taxon>Bacillati</taxon>
        <taxon>Actinomycetota</taxon>
        <taxon>Actinomycetes</taxon>
        <taxon>Micrococcales</taxon>
        <taxon>Sanguibacteraceae</taxon>
        <taxon>Sanguibacter</taxon>
    </lineage>
</organism>
<gene>
    <name evidence="1" type="ORF">JAV76_04710</name>
</gene>
<dbReference type="RefSeq" id="WP_198732875.1">
    <property type="nucleotide sequence ID" value="NZ_JAEINH010000003.1"/>
</dbReference>
<keyword evidence="2" id="KW-1185">Reference proteome</keyword>